<accession>A0A0A1XJG3</accession>
<dbReference type="GO" id="GO:0007096">
    <property type="term" value="P:regulation of exit from mitosis"/>
    <property type="evidence" value="ECO:0007669"/>
    <property type="project" value="InterPro"/>
</dbReference>
<dbReference type="GO" id="GO:0005634">
    <property type="term" value="C:nucleus"/>
    <property type="evidence" value="ECO:0007669"/>
    <property type="project" value="InterPro"/>
</dbReference>
<sequence>MPPTKQLNLNIEVDVLTAGSTADVVNSILEFLLFQRNQIPFVYNTYKYYVGLWSDEVEGIANGGIEICPNSTQAVNTLHSYQLERQREQALQTKEAISAMRELIRKSFVSNNVRCLRFLFGPTTFTAKEAYTIHIPTDSISRLHFHNQHRIPNARLNQTLISLLTSEDLYSIFSHNLCPTNLYLELELLCEPGIVKDTCSKAQLLPKDTYQLPPSCKEIHFHLQHTPFPNDNDKVALNCCKEIEVFEGVMCLNINDSDSEKRNSDYTCRRLNQFLPTWWEADILVRGFKEKQTKGLNIWTK</sequence>
<protein>
    <submittedName>
        <fullName evidence="1">Probable dipeptidyl-aminopeptidase B</fullName>
    </submittedName>
</protein>
<organism evidence="1">
    <name type="scientific">Zeugodacus cucurbitae</name>
    <name type="common">Melon fruit fly</name>
    <name type="synonym">Bactrocera cucurbitae</name>
    <dbReference type="NCBI Taxonomy" id="28588"/>
    <lineage>
        <taxon>Eukaryota</taxon>
        <taxon>Metazoa</taxon>
        <taxon>Ecdysozoa</taxon>
        <taxon>Arthropoda</taxon>
        <taxon>Hexapoda</taxon>
        <taxon>Insecta</taxon>
        <taxon>Pterygota</taxon>
        <taxon>Neoptera</taxon>
        <taxon>Endopterygota</taxon>
        <taxon>Diptera</taxon>
        <taxon>Brachycera</taxon>
        <taxon>Muscomorpha</taxon>
        <taxon>Tephritoidea</taxon>
        <taxon>Tephritidae</taxon>
        <taxon>Zeugodacus</taxon>
        <taxon>Zeugodacus</taxon>
    </lineage>
</organism>
<proteinExistence type="predicted"/>
<dbReference type="Gene3D" id="3.30.900.20">
    <property type="match status" value="1"/>
</dbReference>
<keyword evidence="1" id="KW-0645">Protease</keyword>
<gene>
    <name evidence="1" type="primary">dapB</name>
    <name evidence="1" type="ORF">g.57130</name>
</gene>
<reference evidence="1" key="2">
    <citation type="journal article" date="2015" name="Gigascience">
        <title>Reconstructing a comprehensive transcriptome assembly of a white-pupal translocated strain of the pest fruit fly Bactrocera cucurbitae.</title>
        <authorList>
            <person name="Sim S.B."/>
            <person name="Calla B."/>
            <person name="Hall B."/>
            <person name="DeRego T."/>
            <person name="Geib S.M."/>
        </authorList>
    </citation>
    <scope>NUCLEOTIDE SEQUENCE</scope>
</reference>
<evidence type="ECO:0000313" key="1">
    <source>
        <dbReference type="EMBL" id="JAD10663.1"/>
    </source>
</evidence>
<dbReference type="PANTHER" id="PTHR15681:SF1">
    <property type="entry name" value="MAD2L1-BINDING PROTEIN"/>
    <property type="match status" value="1"/>
</dbReference>
<name>A0A0A1XJG3_ZEUCU</name>
<keyword evidence="1" id="KW-0378">Hydrolase</keyword>
<reference evidence="1" key="1">
    <citation type="submission" date="2014-11" db="EMBL/GenBank/DDBJ databases">
        <authorList>
            <person name="Geib S."/>
        </authorList>
    </citation>
    <scope>NUCLEOTIDE SEQUENCE</scope>
</reference>
<dbReference type="PANTHER" id="PTHR15681">
    <property type="entry name" value="MAD2L1-BINDING PROTEIN"/>
    <property type="match status" value="1"/>
</dbReference>
<dbReference type="InterPro" id="IPR009511">
    <property type="entry name" value="MAD1/Cdc20-bound-Mad2-bd"/>
</dbReference>
<dbReference type="GO" id="GO:0004177">
    <property type="term" value="F:aminopeptidase activity"/>
    <property type="evidence" value="ECO:0007669"/>
    <property type="project" value="UniProtKB-KW"/>
</dbReference>
<dbReference type="InterPro" id="IPR053729">
    <property type="entry name" value="MAD2L1BP_domain_sf"/>
</dbReference>
<dbReference type="EMBL" id="GBXI01003629">
    <property type="protein sequence ID" value="JAD10663.1"/>
    <property type="molecule type" value="Transcribed_RNA"/>
</dbReference>
<keyword evidence="1" id="KW-0031">Aminopeptidase</keyword>
<dbReference type="AlphaFoldDB" id="A0A0A1XJG3"/>